<dbReference type="Gene3D" id="3.10.180.10">
    <property type="entry name" value="2,3-Dihydroxybiphenyl 1,2-Dioxygenase, domain 1"/>
    <property type="match status" value="1"/>
</dbReference>
<dbReference type="CDD" id="cd07245">
    <property type="entry name" value="VOC_like"/>
    <property type="match status" value="1"/>
</dbReference>
<gene>
    <name evidence="2" type="ORF">RND81_05G156400</name>
</gene>
<dbReference type="Proteomes" id="UP001443914">
    <property type="component" value="Unassembled WGS sequence"/>
</dbReference>
<comment type="caution">
    <text evidence="2">The sequence shown here is derived from an EMBL/GenBank/DDBJ whole genome shotgun (WGS) entry which is preliminary data.</text>
</comment>
<sequence length="190" mass="21702">MLSGHTLEKSIYYIDLYQNTGISTHSYLKKALSPRQSEHLNSKESWSDKEWRQQKGVSLNHIARESSDVKRLASFYQQILGFEKIDSPIFGDFEVIWLKLPSSSLTLHLIQRNPSINLPESPYSAVSPVKDPINLRRGHHVSFSVTNFDEFVQSLKEKGIDTFVKTQPDGKTKQVFFFDPDGNGLEVGSW</sequence>
<organism evidence="2 3">
    <name type="scientific">Saponaria officinalis</name>
    <name type="common">Common soapwort</name>
    <name type="synonym">Lychnis saponaria</name>
    <dbReference type="NCBI Taxonomy" id="3572"/>
    <lineage>
        <taxon>Eukaryota</taxon>
        <taxon>Viridiplantae</taxon>
        <taxon>Streptophyta</taxon>
        <taxon>Embryophyta</taxon>
        <taxon>Tracheophyta</taxon>
        <taxon>Spermatophyta</taxon>
        <taxon>Magnoliopsida</taxon>
        <taxon>eudicotyledons</taxon>
        <taxon>Gunneridae</taxon>
        <taxon>Pentapetalae</taxon>
        <taxon>Caryophyllales</taxon>
        <taxon>Caryophyllaceae</taxon>
        <taxon>Caryophylleae</taxon>
        <taxon>Saponaria</taxon>
    </lineage>
</organism>
<dbReference type="PROSITE" id="PS51819">
    <property type="entry name" value="VOC"/>
    <property type="match status" value="1"/>
</dbReference>
<reference evidence="2" key="1">
    <citation type="submission" date="2024-03" db="EMBL/GenBank/DDBJ databases">
        <title>WGS assembly of Saponaria officinalis var. Norfolk2.</title>
        <authorList>
            <person name="Jenkins J."/>
            <person name="Shu S."/>
            <person name="Grimwood J."/>
            <person name="Barry K."/>
            <person name="Goodstein D."/>
            <person name="Schmutz J."/>
            <person name="Leebens-Mack J."/>
            <person name="Osbourn A."/>
        </authorList>
    </citation>
    <scope>NUCLEOTIDE SEQUENCE [LARGE SCALE GENOMIC DNA]</scope>
    <source>
        <strain evidence="2">JIC</strain>
    </source>
</reference>
<dbReference type="PANTHER" id="PTHR47802">
    <property type="entry name" value="GLYOXALASE FAMILY PROTEIN, EXPRESSED"/>
    <property type="match status" value="1"/>
</dbReference>
<name>A0AAW1KW72_SAPOF</name>
<proteinExistence type="predicted"/>
<dbReference type="AlphaFoldDB" id="A0AAW1KW72"/>
<evidence type="ECO:0000313" key="2">
    <source>
        <dbReference type="EMBL" id="KAK9725602.1"/>
    </source>
</evidence>
<dbReference type="Pfam" id="PF00903">
    <property type="entry name" value="Glyoxalase"/>
    <property type="match status" value="1"/>
</dbReference>
<dbReference type="EMBL" id="JBDFQZ010000005">
    <property type="protein sequence ID" value="KAK9725602.1"/>
    <property type="molecule type" value="Genomic_DNA"/>
</dbReference>
<accession>A0AAW1KW72</accession>
<keyword evidence="3" id="KW-1185">Reference proteome</keyword>
<dbReference type="PANTHER" id="PTHR47802:SF1">
    <property type="entry name" value="GLYOXALASE FAMILY PROTEIN, EXPRESSED"/>
    <property type="match status" value="1"/>
</dbReference>
<dbReference type="InterPro" id="IPR004360">
    <property type="entry name" value="Glyas_Fos-R_dOase_dom"/>
</dbReference>
<dbReference type="InterPro" id="IPR037523">
    <property type="entry name" value="VOC_core"/>
</dbReference>
<dbReference type="SUPFAM" id="SSF54593">
    <property type="entry name" value="Glyoxalase/Bleomycin resistance protein/Dihydroxybiphenyl dioxygenase"/>
    <property type="match status" value="1"/>
</dbReference>
<feature type="domain" description="VOC" evidence="1">
    <location>
        <begin position="58"/>
        <end position="190"/>
    </location>
</feature>
<protein>
    <recommendedName>
        <fullName evidence="1">VOC domain-containing protein</fullName>
    </recommendedName>
</protein>
<evidence type="ECO:0000259" key="1">
    <source>
        <dbReference type="PROSITE" id="PS51819"/>
    </source>
</evidence>
<evidence type="ECO:0000313" key="3">
    <source>
        <dbReference type="Proteomes" id="UP001443914"/>
    </source>
</evidence>
<dbReference type="InterPro" id="IPR029068">
    <property type="entry name" value="Glyas_Bleomycin-R_OHBP_Dase"/>
</dbReference>